<dbReference type="PANTHER" id="PTHR37253">
    <property type="entry name" value="PROTEIN GAMETE EXPRESSED 3"/>
    <property type="match status" value="1"/>
</dbReference>
<dbReference type="GO" id="GO:0010183">
    <property type="term" value="P:pollen tube guidance"/>
    <property type="evidence" value="ECO:0007669"/>
    <property type="project" value="TreeGrafter"/>
</dbReference>
<dbReference type="Proteomes" id="UP000447434">
    <property type="component" value="Chromosome 10"/>
</dbReference>
<protein>
    <submittedName>
        <fullName evidence="1">Uncharacterized protein</fullName>
    </submittedName>
</protein>
<evidence type="ECO:0000313" key="1">
    <source>
        <dbReference type="EMBL" id="KAE9604981.1"/>
    </source>
</evidence>
<evidence type="ECO:0000313" key="2">
    <source>
        <dbReference type="Proteomes" id="UP000447434"/>
    </source>
</evidence>
<dbReference type="PANTHER" id="PTHR37253:SF1">
    <property type="entry name" value="PROTEIN GAMETE EXPRESSED 3"/>
    <property type="match status" value="1"/>
</dbReference>
<organism evidence="1 2">
    <name type="scientific">Lupinus albus</name>
    <name type="common">White lupine</name>
    <name type="synonym">Lupinus termis</name>
    <dbReference type="NCBI Taxonomy" id="3870"/>
    <lineage>
        <taxon>Eukaryota</taxon>
        <taxon>Viridiplantae</taxon>
        <taxon>Streptophyta</taxon>
        <taxon>Embryophyta</taxon>
        <taxon>Tracheophyta</taxon>
        <taxon>Spermatophyta</taxon>
        <taxon>Magnoliopsida</taxon>
        <taxon>eudicotyledons</taxon>
        <taxon>Gunneridae</taxon>
        <taxon>Pentapetalae</taxon>
        <taxon>rosids</taxon>
        <taxon>fabids</taxon>
        <taxon>Fabales</taxon>
        <taxon>Fabaceae</taxon>
        <taxon>Papilionoideae</taxon>
        <taxon>50 kb inversion clade</taxon>
        <taxon>genistoids sensu lato</taxon>
        <taxon>core genistoids</taxon>
        <taxon>Genisteae</taxon>
        <taxon>Lupinus</taxon>
    </lineage>
</organism>
<accession>A0A6A4PTH3</accession>
<keyword evidence="2" id="KW-1185">Reference proteome</keyword>
<sequence length="107" mass="12255">MKFKTLAENFRIFDKMSDLIVSGEDMPHGVLRKLSKPLIGEDRRIYGCSENNFFAFENNGTIAWTLHLDYQCNLSMAPVYGGYGKVSAPLLVVNDYIIICIWLQLQF</sequence>
<dbReference type="AlphaFoldDB" id="A0A6A4PTH3"/>
<reference evidence="2" key="1">
    <citation type="journal article" date="2020" name="Nat. Commun.">
        <title>Genome sequence of the cluster root forming white lupin.</title>
        <authorList>
            <person name="Hufnagel B."/>
            <person name="Marques A."/>
            <person name="Soriano A."/>
            <person name="Marques L."/>
            <person name="Divol F."/>
            <person name="Doumas P."/>
            <person name="Sallet E."/>
            <person name="Mancinotti D."/>
            <person name="Carrere S."/>
            <person name="Marande W."/>
            <person name="Arribat S."/>
            <person name="Keller J."/>
            <person name="Huneau C."/>
            <person name="Blein T."/>
            <person name="Aime D."/>
            <person name="Laguerre M."/>
            <person name="Taylor J."/>
            <person name="Schubert V."/>
            <person name="Nelson M."/>
            <person name="Geu-Flores F."/>
            <person name="Crespi M."/>
            <person name="Gallardo-Guerrero K."/>
            <person name="Delaux P.-M."/>
            <person name="Salse J."/>
            <person name="Berges H."/>
            <person name="Guyot R."/>
            <person name="Gouzy J."/>
            <person name="Peret B."/>
        </authorList>
    </citation>
    <scope>NUCLEOTIDE SEQUENCE [LARGE SCALE GENOMIC DNA]</scope>
    <source>
        <strain evidence="2">cv. Amiga</strain>
    </source>
</reference>
<gene>
    <name evidence="1" type="ORF">Lalb_Chr10g0092301</name>
</gene>
<name>A0A6A4PTH3_LUPAL</name>
<dbReference type="GO" id="GO:0009793">
    <property type="term" value="P:embryo development ending in seed dormancy"/>
    <property type="evidence" value="ECO:0007669"/>
    <property type="project" value="TreeGrafter"/>
</dbReference>
<dbReference type="EMBL" id="WOCE01000010">
    <property type="protein sequence ID" value="KAE9604981.1"/>
    <property type="molecule type" value="Genomic_DNA"/>
</dbReference>
<proteinExistence type="predicted"/>
<comment type="caution">
    <text evidence="1">The sequence shown here is derived from an EMBL/GenBank/DDBJ whole genome shotgun (WGS) entry which is preliminary data.</text>
</comment>
<dbReference type="OrthoDB" id="1187224at2759"/>
<dbReference type="InterPro" id="IPR045301">
    <property type="entry name" value="GEX3-like"/>
</dbReference>
<dbReference type="GO" id="GO:0005886">
    <property type="term" value="C:plasma membrane"/>
    <property type="evidence" value="ECO:0007669"/>
    <property type="project" value="TreeGrafter"/>
</dbReference>